<dbReference type="Gene3D" id="3.90.550.10">
    <property type="entry name" value="Spore Coat Polysaccharide Biosynthesis Protein SpsA, Chain A"/>
    <property type="match status" value="1"/>
</dbReference>
<feature type="domain" description="Glycosyltransferase 2-like" evidence="2">
    <location>
        <begin position="38"/>
        <end position="90"/>
    </location>
</feature>
<comment type="caution">
    <text evidence="3">The sequence shown here is derived from an EMBL/GenBank/DDBJ whole genome shotgun (WGS) entry which is preliminary data.</text>
</comment>
<evidence type="ECO:0000259" key="2">
    <source>
        <dbReference type="Pfam" id="PF00535"/>
    </source>
</evidence>
<proteinExistence type="predicted"/>
<sequence length="308" mass="34565">MTAILRSLDPGSDLDLGPVPGPARRRPDQRGITTVLRVRNEADALPWSLPPVLRATAEVVLVDNGSTDGTPDVAREVAADLGLSDRLRVLDYPALISRCGPEHLATPPGSPNSLVHFNNWAFDHVETTYGLKWDGDMVLTPEGEAMLADLAWQIGRHRVTVRLPRHPLYVASDQVAYLDLGLHNVEHYGHPVRDEFSYVKAFEWEFLKFPANSGAYTLPAGVCLELKRIHADEFEHWTDPSAFATSPRTPRKRREYDVFRAIVDGTWQLREHVHRIESPAGTHVVDHVMEWLRTAPRPLVRDHQANAS</sequence>
<evidence type="ECO:0000256" key="1">
    <source>
        <dbReference type="SAM" id="MobiDB-lite"/>
    </source>
</evidence>
<accession>A0A4Q4Z7V6</accession>
<reference evidence="3 4" key="1">
    <citation type="submission" date="2019-01" db="EMBL/GenBank/DDBJ databases">
        <title>Nocardioides guangzhouensis sp. nov., an actinobacterium isolated from soil.</title>
        <authorList>
            <person name="Fu Y."/>
            <person name="Cai Y."/>
            <person name="Lin Z."/>
            <person name="Chen P."/>
        </authorList>
    </citation>
    <scope>NUCLEOTIDE SEQUENCE [LARGE SCALE GENOMIC DNA]</scope>
    <source>
        <strain evidence="3 4">130</strain>
    </source>
</reference>
<dbReference type="InterPro" id="IPR001173">
    <property type="entry name" value="Glyco_trans_2-like"/>
</dbReference>
<keyword evidence="4" id="KW-1185">Reference proteome</keyword>
<feature type="region of interest" description="Disordered" evidence="1">
    <location>
        <begin position="1"/>
        <end position="29"/>
    </location>
</feature>
<dbReference type="OrthoDB" id="4917821at2"/>
<dbReference type="SUPFAM" id="SSF53448">
    <property type="entry name" value="Nucleotide-diphospho-sugar transferases"/>
    <property type="match status" value="1"/>
</dbReference>
<dbReference type="Pfam" id="PF00535">
    <property type="entry name" value="Glycos_transf_2"/>
    <property type="match status" value="1"/>
</dbReference>
<gene>
    <name evidence="3" type="ORF">EKO23_19740</name>
</gene>
<evidence type="ECO:0000313" key="3">
    <source>
        <dbReference type="EMBL" id="RYP83166.1"/>
    </source>
</evidence>
<dbReference type="RefSeq" id="WP_134719903.1">
    <property type="nucleotide sequence ID" value="NZ_SDKM01000036.1"/>
</dbReference>
<dbReference type="AlphaFoldDB" id="A0A4Q4Z7V6"/>
<dbReference type="EMBL" id="SDKM01000036">
    <property type="protein sequence ID" value="RYP83166.1"/>
    <property type="molecule type" value="Genomic_DNA"/>
</dbReference>
<protein>
    <recommendedName>
        <fullName evidence="2">Glycosyltransferase 2-like domain-containing protein</fullName>
    </recommendedName>
</protein>
<name>A0A4Q4Z7V6_9ACTN</name>
<organism evidence="3 4">
    <name type="scientific">Nocardioides guangzhouensis</name>
    <dbReference type="NCBI Taxonomy" id="2497878"/>
    <lineage>
        <taxon>Bacteria</taxon>
        <taxon>Bacillati</taxon>
        <taxon>Actinomycetota</taxon>
        <taxon>Actinomycetes</taxon>
        <taxon>Propionibacteriales</taxon>
        <taxon>Nocardioidaceae</taxon>
        <taxon>Nocardioides</taxon>
    </lineage>
</organism>
<dbReference type="InterPro" id="IPR029044">
    <property type="entry name" value="Nucleotide-diphossugar_trans"/>
</dbReference>
<dbReference type="Proteomes" id="UP000295198">
    <property type="component" value="Unassembled WGS sequence"/>
</dbReference>
<evidence type="ECO:0000313" key="4">
    <source>
        <dbReference type="Proteomes" id="UP000295198"/>
    </source>
</evidence>